<organism evidence="1 2">
    <name type="scientific">Klebsiella pneumoniae</name>
    <dbReference type="NCBI Taxonomy" id="573"/>
    <lineage>
        <taxon>Bacteria</taxon>
        <taxon>Pseudomonadati</taxon>
        <taxon>Pseudomonadota</taxon>
        <taxon>Gammaproteobacteria</taxon>
        <taxon>Enterobacterales</taxon>
        <taxon>Enterobacteriaceae</taxon>
        <taxon>Klebsiella/Raoultella group</taxon>
        <taxon>Klebsiella</taxon>
        <taxon>Klebsiella pneumoniae complex</taxon>
    </lineage>
</organism>
<dbReference type="EMBL" id="UGMG01000002">
    <property type="protein sequence ID" value="STX11394.1"/>
    <property type="molecule type" value="Genomic_DNA"/>
</dbReference>
<proteinExistence type="predicted"/>
<dbReference type="AlphaFoldDB" id="A0A0C7KK08"/>
<reference evidence="1 2" key="1">
    <citation type="submission" date="2018-06" db="EMBL/GenBank/DDBJ databases">
        <authorList>
            <consortium name="Pathogen Informatics"/>
            <person name="Doyle S."/>
        </authorList>
    </citation>
    <scope>NUCLEOTIDE SEQUENCE [LARGE SCALE GENOMIC DNA]</scope>
    <source>
        <strain evidence="1 2">NCTC11679</strain>
    </source>
</reference>
<sequence>MKASLSLVGKLNIVVRKLLLDGMDQFNLMLTS</sequence>
<evidence type="ECO:0000313" key="1">
    <source>
        <dbReference type="EMBL" id="STX11394.1"/>
    </source>
</evidence>
<gene>
    <name evidence="1" type="ORF">NCTC11679_05850</name>
</gene>
<protein>
    <submittedName>
        <fullName evidence="1">Uncharacterized protein</fullName>
    </submittedName>
</protein>
<name>A0A0C7KK08_KLEPN</name>
<dbReference type="Proteomes" id="UP000255239">
    <property type="component" value="Unassembled WGS sequence"/>
</dbReference>
<accession>A0A0C7KK08</accession>
<evidence type="ECO:0000313" key="2">
    <source>
        <dbReference type="Proteomes" id="UP000255239"/>
    </source>
</evidence>